<feature type="chain" id="PRO_5015775038" description="Glutathione hydrolase proenzyme" evidence="7">
    <location>
        <begin position="28"/>
        <end position="571"/>
    </location>
</feature>
<keyword evidence="6" id="KW-0378">Hydrolase</keyword>
<evidence type="ECO:0000256" key="7">
    <source>
        <dbReference type="SAM" id="SignalP"/>
    </source>
</evidence>
<protein>
    <recommendedName>
        <fullName evidence="6">Glutathione hydrolase proenzyme</fullName>
        <ecNumber evidence="6">2.3.2.2</ecNumber>
        <ecNumber evidence="6">3.4.19.13</ecNumber>
    </recommendedName>
    <component>
        <recommendedName>
            <fullName evidence="6">Glutathione hydrolase large chain</fullName>
        </recommendedName>
    </component>
    <component>
        <recommendedName>
            <fullName evidence="6">Glutathione hydrolase small chain</fullName>
        </recommendedName>
    </component>
</protein>
<feature type="binding site" evidence="5">
    <location>
        <position position="467"/>
    </location>
    <ligand>
        <name>L-glutamate</name>
        <dbReference type="ChEBI" id="CHEBI:29985"/>
    </ligand>
</feature>
<dbReference type="GO" id="GO:0103068">
    <property type="term" value="F:leukotriene C4 gamma-glutamyl transferase activity"/>
    <property type="evidence" value="ECO:0007669"/>
    <property type="project" value="UniProtKB-EC"/>
</dbReference>
<accession>A0A2T6G6Q6</accession>
<dbReference type="InterPro" id="IPR043137">
    <property type="entry name" value="GGT_ssub_C"/>
</dbReference>
<dbReference type="PANTHER" id="PTHR43881:SF5">
    <property type="entry name" value="GAMMA-GLUTAMYLTRANSPEPTIDASE"/>
    <property type="match status" value="1"/>
</dbReference>
<dbReference type="InterPro" id="IPR052896">
    <property type="entry name" value="GGT-like_enzyme"/>
</dbReference>
<evidence type="ECO:0000313" key="8">
    <source>
        <dbReference type="EMBL" id="PUA39832.1"/>
    </source>
</evidence>
<comment type="caution">
    <text evidence="8">The sequence shown here is derived from an EMBL/GenBank/DDBJ whole genome shotgun (WGS) entry which is preliminary data.</text>
</comment>
<dbReference type="GO" id="GO:0036374">
    <property type="term" value="F:glutathione hydrolase activity"/>
    <property type="evidence" value="ECO:0007669"/>
    <property type="project" value="UniProtKB-UniRule"/>
</dbReference>
<proteinExistence type="inferred from homology"/>
<comment type="catalytic activity">
    <reaction evidence="2 6">
        <text>glutathione + H2O = L-cysteinylglycine + L-glutamate</text>
        <dbReference type="Rhea" id="RHEA:28807"/>
        <dbReference type="ChEBI" id="CHEBI:15377"/>
        <dbReference type="ChEBI" id="CHEBI:29985"/>
        <dbReference type="ChEBI" id="CHEBI:57925"/>
        <dbReference type="ChEBI" id="CHEBI:61694"/>
        <dbReference type="EC" id="3.4.19.13"/>
    </reaction>
</comment>
<dbReference type="InterPro" id="IPR043138">
    <property type="entry name" value="GGT_lsub"/>
</dbReference>
<comment type="pathway">
    <text evidence="6">Sulfur metabolism; glutathione metabolism.</text>
</comment>
<dbReference type="NCBIfam" id="TIGR00066">
    <property type="entry name" value="g_glut_trans"/>
    <property type="match status" value="1"/>
</dbReference>
<comment type="catalytic activity">
    <reaction evidence="3 6">
        <text>an N-terminal (5-L-glutamyl)-[peptide] + an alpha-amino acid = 5-L-glutamyl amino acid + an N-terminal L-alpha-aminoacyl-[peptide]</text>
        <dbReference type="Rhea" id="RHEA:23904"/>
        <dbReference type="Rhea" id="RHEA-COMP:9780"/>
        <dbReference type="Rhea" id="RHEA-COMP:9795"/>
        <dbReference type="ChEBI" id="CHEBI:77644"/>
        <dbReference type="ChEBI" id="CHEBI:78597"/>
        <dbReference type="ChEBI" id="CHEBI:78599"/>
        <dbReference type="ChEBI" id="CHEBI:78608"/>
        <dbReference type="EC" id="2.3.2.2"/>
    </reaction>
</comment>
<evidence type="ECO:0000313" key="9">
    <source>
        <dbReference type="Proteomes" id="UP000244184"/>
    </source>
</evidence>
<dbReference type="EC" id="3.4.19.13" evidence="6"/>
<dbReference type="Pfam" id="PF01019">
    <property type="entry name" value="G_glu_transpept"/>
    <property type="match status" value="1"/>
</dbReference>
<dbReference type="RefSeq" id="WP_108530837.1">
    <property type="nucleotide sequence ID" value="NZ_PYHP01000019.1"/>
</dbReference>
<dbReference type="Gene3D" id="1.10.246.130">
    <property type="match status" value="1"/>
</dbReference>
<dbReference type="Gene3D" id="3.60.20.40">
    <property type="match status" value="1"/>
</dbReference>
<dbReference type="InterPro" id="IPR000101">
    <property type="entry name" value="GGT_peptidase"/>
</dbReference>
<dbReference type="InterPro" id="IPR029055">
    <property type="entry name" value="Ntn_hydrolases_N"/>
</dbReference>
<dbReference type="SUPFAM" id="SSF56235">
    <property type="entry name" value="N-terminal nucleophile aminohydrolases (Ntn hydrolases)"/>
    <property type="match status" value="1"/>
</dbReference>
<sequence length="571" mass="62594">MRASKKKMAILGTVAALCLSTVSSAGAANRPTTMAPSGMVTTQHYLASAAALKVLEDGGNAVDAAITAAATLAVIYPHYTSIGGDSFWLIYNAKKKELKALNASGPSSEKATIDYYKSQGYSKIPSRGYLSANTVPGTVSGWWEAYNYADEEIGNSKPWRSLLKPAIKYAEDGFPVTPNQVYWTNVNLDTKDDELKHLQRFEGWAKTYLKPDGQPYKAGELMKQPDLAKTLKVIAKKGADGFYKGDVAEKIVKDVQANGGLLTVNDFANYKAEWQKPISTDYRGYKAYNVPPNSQGIASLSILNILNNFDVKSLGEGTPEYYHLIVEATKQAFADRNKWLTDPKFADIPVDYLLSPEHGKEMAKRIDMNKAAADVVPMDPKGDTTWMGFIDKEGNAVSLIQSHYFDYGSGIVAKDTGVLLQNRGSYFSLDPKEVNHLEPKKRSFHTINPAMLFKNDKPYMIYGTQGGEGQPQTQAALVTRIVDFGMPVQDAIEAPRWLHGRNWGSTSNDLKLEGRISKSVQDELIRRGHPVKMIDDYTDAVGQSGVILIDPETNVKFGGADPRGEGAALGY</sequence>
<keyword evidence="6" id="KW-0865">Zymogen</keyword>
<evidence type="ECO:0000256" key="6">
    <source>
        <dbReference type="RuleBase" id="RU368036"/>
    </source>
</evidence>
<gene>
    <name evidence="8" type="primary">ggt</name>
    <name evidence="8" type="ORF">C8Z91_07105</name>
</gene>
<evidence type="ECO:0000256" key="1">
    <source>
        <dbReference type="ARBA" id="ARBA00001049"/>
    </source>
</evidence>
<feature type="signal peptide" evidence="7">
    <location>
        <begin position="1"/>
        <end position="27"/>
    </location>
</feature>
<comment type="subunit">
    <text evidence="6">This enzyme consists of two polypeptide chains, which are synthesized in precursor form from a single polypeptide.</text>
</comment>
<dbReference type="EMBL" id="PYHP01000019">
    <property type="protein sequence ID" value="PUA39832.1"/>
    <property type="molecule type" value="Genomic_DNA"/>
</dbReference>
<evidence type="ECO:0000256" key="4">
    <source>
        <dbReference type="PIRSR" id="PIRSR600101-1"/>
    </source>
</evidence>
<comment type="PTM">
    <text evidence="6">Cleaved by autocatalysis into a large and a small subunit.</text>
</comment>
<dbReference type="GO" id="GO:0006750">
    <property type="term" value="P:glutathione biosynthetic process"/>
    <property type="evidence" value="ECO:0007669"/>
    <property type="project" value="UniProtKB-KW"/>
</dbReference>
<dbReference type="PANTHER" id="PTHR43881">
    <property type="entry name" value="GAMMA-GLUTAMYLTRANSPEPTIDASE (AFU_ORTHOLOGUE AFUA_4G13580)"/>
    <property type="match status" value="1"/>
</dbReference>
<name>A0A2T6G6Q6_9BACL</name>
<comment type="catalytic activity">
    <reaction evidence="1 6">
        <text>an S-substituted glutathione + H2O = an S-substituted L-cysteinylglycine + L-glutamate</text>
        <dbReference type="Rhea" id="RHEA:59468"/>
        <dbReference type="ChEBI" id="CHEBI:15377"/>
        <dbReference type="ChEBI" id="CHEBI:29985"/>
        <dbReference type="ChEBI" id="CHEBI:90779"/>
        <dbReference type="ChEBI" id="CHEBI:143103"/>
        <dbReference type="EC" id="3.4.19.13"/>
    </reaction>
</comment>
<dbReference type="PRINTS" id="PR01210">
    <property type="entry name" value="GGTRANSPTASE"/>
</dbReference>
<dbReference type="Proteomes" id="UP000244184">
    <property type="component" value="Unassembled WGS sequence"/>
</dbReference>
<dbReference type="EC" id="2.3.2.2" evidence="6"/>
<feature type="active site" description="Nucleophile" evidence="4">
    <location>
        <position position="384"/>
    </location>
</feature>
<keyword evidence="6" id="KW-0317">Glutathione biosynthesis</keyword>
<keyword evidence="7" id="KW-0732">Signal</keyword>
<dbReference type="GO" id="GO:0006751">
    <property type="term" value="P:glutathione catabolic process"/>
    <property type="evidence" value="ECO:0007669"/>
    <property type="project" value="UniProtKB-UniRule"/>
</dbReference>
<keyword evidence="6" id="KW-0012">Acyltransferase</keyword>
<dbReference type="AlphaFoldDB" id="A0A2T6G6Q6"/>
<evidence type="ECO:0000256" key="5">
    <source>
        <dbReference type="PIRSR" id="PIRSR600101-2"/>
    </source>
</evidence>
<evidence type="ECO:0000256" key="2">
    <source>
        <dbReference type="ARBA" id="ARBA00001089"/>
    </source>
</evidence>
<comment type="similarity">
    <text evidence="6">Belongs to the gamma-glutamyltransferase family.</text>
</comment>
<organism evidence="8 9">
    <name type="scientific">Paenibacillus elgii</name>
    <dbReference type="NCBI Taxonomy" id="189691"/>
    <lineage>
        <taxon>Bacteria</taxon>
        <taxon>Bacillati</taxon>
        <taxon>Bacillota</taxon>
        <taxon>Bacilli</taxon>
        <taxon>Bacillales</taxon>
        <taxon>Paenibacillaceae</taxon>
        <taxon>Paenibacillus</taxon>
    </lineage>
</organism>
<reference evidence="8 9" key="1">
    <citation type="submission" date="2018-03" db="EMBL/GenBank/DDBJ databases">
        <title>Genome sequence of Paenibacillus elgii strain AC13 an antimicrobial compound producing bacteria.</title>
        <authorList>
            <person name="Kurokawa A.S."/>
            <person name="Araujo J.F."/>
            <person name="Costa R.A."/>
            <person name="Ortega D.B."/>
            <person name="Pires A.S."/>
            <person name="Pappas G.J.Jr."/>
            <person name="Franco O.L."/>
            <person name="Barreto C."/>
            <person name="Magalhaes B.S."/>
            <person name="Kruger R.H."/>
        </authorList>
    </citation>
    <scope>NUCLEOTIDE SEQUENCE [LARGE SCALE GENOMIC DNA]</scope>
    <source>
        <strain evidence="8 9">AC13</strain>
    </source>
</reference>
<keyword evidence="6 8" id="KW-0808">Transferase</keyword>
<dbReference type="UniPathway" id="UPA00204"/>
<evidence type="ECO:0000256" key="3">
    <source>
        <dbReference type="ARBA" id="ARBA00047417"/>
    </source>
</evidence>